<dbReference type="Gene3D" id="1.10.10.10">
    <property type="entry name" value="Winged helix-like DNA-binding domain superfamily/Winged helix DNA-binding domain"/>
    <property type="match status" value="1"/>
</dbReference>
<dbReference type="InterPro" id="IPR036388">
    <property type="entry name" value="WH-like_DNA-bd_sf"/>
</dbReference>
<evidence type="ECO:0000313" key="5">
    <source>
        <dbReference type="EMBL" id="SFO08619.1"/>
    </source>
</evidence>
<protein>
    <submittedName>
        <fullName evidence="5">DNA-binding response regulator, NarL/FixJ family, contains REC and HTH domains</fullName>
    </submittedName>
</protein>
<evidence type="ECO:0000259" key="4">
    <source>
        <dbReference type="PROSITE" id="PS50110"/>
    </source>
</evidence>
<reference evidence="5 6" key="1">
    <citation type="submission" date="2016-10" db="EMBL/GenBank/DDBJ databases">
        <authorList>
            <person name="de Groot N.N."/>
        </authorList>
    </citation>
    <scope>NUCLEOTIDE SEQUENCE [LARGE SCALE GENOMIC DNA]</scope>
    <source>
        <strain evidence="5 6">CGMCC 4.1877</strain>
    </source>
</reference>
<dbReference type="AlphaFoldDB" id="A0A1I5EAQ1"/>
<keyword evidence="2" id="KW-0597">Phosphoprotein</keyword>
<dbReference type="GO" id="GO:0006355">
    <property type="term" value="P:regulation of DNA-templated transcription"/>
    <property type="evidence" value="ECO:0007669"/>
    <property type="project" value="InterPro"/>
</dbReference>
<dbReference type="OrthoDB" id="5189221at2"/>
<dbReference type="PROSITE" id="PS50110">
    <property type="entry name" value="RESPONSE_REGULATORY"/>
    <property type="match status" value="1"/>
</dbReference>
<proteinExistence type="predicted"/>
<dbReference type="PANTHER" id="PTHR43214:SF42">
    <property type="entry name" value="TRANSCRIPTIONAL REGULATORY PROTEIN DESR"/>
    <property type="match status" value="1"/>
</dbReference>
<dbReference type="Pfam" id="PF00072">
    <property type="entry name" value="Response_reg"/>
    <property type="match status" value="1"/>
</dbReference>
<dbReference type="STRING" id="260086.SAMN05216207_10301"/>
<accession>A0A1I5EAQ1</accession>
<dbReference type="SMART" id="SM00448">
    <property type="entry name" value="REC"/>
    <property type="match status" value="1"/>
</dbReference>
<dbReference type="SMART" id="SM00421">
    <property type="entry name" value="HTH_LUXR"/>
    <property type="match status" value="1"/>
</dbReference>
<dbReference type="InterPro" id="IPR011006">
    <property type="entry name" value="CheY-like_superfamily"/>
</dbReference>
<evidence type="ECO:0000313" key="6">
    <source>
        <dbReference type="Proteomes" id="UP000199614"/>
    </source>
</evidence>
<dbReference type="SUPFAM" id="SSF46894">
    <property type="entry name" value="C-terminal effector domain of the bipartite response regulators"/>
    <property type="match status" value="1"/>
</dbReference>
<dbReference type="SUPFAM" id="SSF52172">
    <property type="entry name" value="CheY-like"/>
    <property type="match status" value="1"/>
</dbReference>
<dbReference type="Pfam" id="PF00196">
    <property type="entry name" value="GerE"/>
    <property type="match status" value="1"/>
</dbReference>
<feature type="modified residue" description="4-aspartylphosphate" evidence="2">
    <location>
        <position position="60"/>
    </location>
</feature>
<dbReference type="Proteomes" id="UP000199614">
    <property type="component" value="Unassembled WGS sequence"/>
</dbReference>
<gene>
    <name evidence="5" type="ORF">SAMN05216207_10301</name>
</gene>
<dbReference type="GO" id="GO:0000160">
    <property type="term" value="P:phosphorelay signal transduction system"/>
    <property type="evidence" value="ECO:0007669"/>
    <property type="project" value="InterPro"/>
</dbReference>
<dbReference type="InterPro" id="IPR039420">
    <property type="entry name" value="WalR-like"/>
</dbReference>
<dbReference type="PROSITE" id="PS50043">
    <property type="entry name" value="HTH_LUXR_2"/>
    <property type="match status" value="1"/>
</dbReference>
<dbReference type="EMBL" id="FOUY01000030">
    <property type="protein sequence ID" value="SFO08619.1"/>
    <property type="molecule type" value="Genomic_DNA"/>
</dbReference>
<dbReference type="InterPro" id="IPR000792">
    <property type="entry name" value="Tscrpt_reg_LuxR_C"/>
</dbReference>
<keyword evidence="6" id="KW-1185">Reference proteome</keyword>
<dbReference type="Gene3D" id="3.40.50.2300">
    <property type="match status" value="1"/>
</dbReference>
<dbReference type="InterPro" id="IPR001789">
    <property type="entry name" value="Sig_transdc_resp-reg_receiver"/>
</dbReference>
<dbReference type="PRINTS" id="PR00038">
    <property type="entry name" value="HTHLUXR"/>
</dbReference>
<dbReference type="InterPro" id="IPR016032">
    <property type="entry name" value="Sig_transdc_resp-reg_C-effctor"/>
</dbReference>
<sequence>MRRAAAPIRVVDDHQLVASSLAAGLRAAGYHDTRHLPIRSIPELLATIGWIVRTGLVLLDLELGHDHTGGRIDGVALVAPLRDAGWRVLALSDNTAPERIGAALAAGAAGAVPKAAPFATLLTALRNTLADRPVVPEAQRRELIEHHRRHRRDHRDLHEAVAALTVREREILEHMAAGRRAQAIAETYVVSVATVRTQIRGVLTKLGVNSQLEAVALYSRQHRSGP</sequence>
<keyword evidence="1 5" id="KW-0238">DNA-binding</keyword>
<evidence type="ECO:0000256" key="2">
    <source>
        <dbReference type="PROSITE-ProRule" id="PRU00169"/>
    </source>
</evidence>
<dbReference type="GO" id="GO:0003677">
    <property type="term" value="F:DNA binding"/>
    <property type="evidence" value="ECO:0007669"/>
    <property type="project" value="UniProtKB-KW"/>
</dbReference>
<feature type="domain" description="HTH luxR-type" evidence="3">
    <location>
        <begin position="157"/>
        <end position="222"/>
    </location>
</feature>
<name>A0A1I5EAQ1_PSUAM</name>
<feature type="domain" description="Response regulatory" evidence="4">
    <location>
        <begin position="7"/>
        <end position="129"/>
    </location>
</feature>
<evidence type="ECO:0000259" key="3">
    <source>
        <dbReference type="PROSITE" id="PS50043"/>
    </source>
</evidence>
<dbReference type="RefSeq" id="WP_093350217.1">
    <property type="nucleotide sequence ID" value="NZ_FOUY01000030.1"/>
</dbReference>
<evidence type="ECO:0000256" key="1">
    <source>
        <dbReference type="ARBA" id="ARBA00023125"/>
    </source>
</evidence>
<organism evidence="5 6">
    <name type="scientific">Pseudonocardia ammonioxydans</name>
    <dbReference type="NCBI Taxonomy" id="260086"/>
    <lineage>
        <taxon>Bacteria</taxon>
        <taxon>Bacillati</taxon>
        <taxon>Actinomycetota</taxon>
        <taxon>Actinomycetes</taxon>
        <taxon>Pseudonocardiales</taxon>
        <taxon>Pseudonocardiaceae</taxon>
        <taxon>Pseudonocardia</taxon>
    </lineage>
</organism>
<dbReference type="PANTHER" id="PTHR43214">
    <property type="entry name" value="TWO-COMPONENT RESPONSE REGULATOR"/>
    <property type="match status" value="1"/>
</dbReference>